<dbReference type="Gene3D" id="2.30.40.10">
    <property type="entry name" value="Urease, subunit C, domain 1"/>
    <property type="match status" value="1"/>
</dbReference>
<comment type="cofactor">
    <cofactor evidence="1">
        <name>Zn(2+)</name>
        <dbReference type="ChEBI" id="CHEBI:29105"/>
    </cofactor>
</comment>
<keyword evidence="4" id="KW-0862">Zinc</keyword>
<evidence type="ECO:0000313" key="7">
    <source>
        <dbReference type="Proteomes" id="UP000800200"/>
    </source>
</evidence>
<proteinExistence type="predicted"/>
<feature type="domain" description="Amidohydrolase-related" evidence="5">
    <location>
        <begin position="2"/>
        <end position="103"/>
    </location>
</feature>
<evidence type="ECO:0000313" key="6">
    <source>
        <dbReference type="EMBL" id="KAF2177483.1"/>
    </source>
</evidence>
<evidence type="ECO:0000256" key="4">
    <source>
        <dbReference type="ARBA" id="ARBA00022833"/>
    </source>
</evidence>
<dbReference type="OrthoDB" id="3942653at2759"/>
<dbReference type="GO" id="GO:0046872">
    <property type="term" value="F:metal ion binding"/>
    <property type="evidence" value="ECO:0007669"/>
    <property type="project" value="UniProtKB-KW"/>
</dbReference>
<dbReference type="PANTHER" id="PTHR11271">
    <property type="entry name" value="GUANINE DEAMINASE"/>
    <property type="match status" value="1"/>
</dbReference>
<dbReference type="GO" id="GO:0019239">
    <property type="term" value="F:deaminase activity"/>
    <property type="evidence" value="ECO:0007669"/>
    <property type="project" value="TreeGrafter"/>
</dbReference>
<dbReference type="Pfam" id="PF01979">
    <property type="entry name" value="Amidohydro_1"/>
    <property type="match status" value="1"/>
</dbReference>
<dbReference type="AlphaFoldDB" id="A0A6A6DEQ3"/>
<gene>
    <name evidence="6" type="ORF">K469DRAFT_719827</name>
</gene>
<keyword evidence="3" id="KW-0378">Hydrolase</keyword>
<keyword evidence="7" id="KW-1185">Reference proteome</keyword>
<dbReference type="SUPFAM" id="SSF51338">
    <property type="entry name" value="Composite domain of metallo-dependent hydrolases"/>
    <property type="match status" value="1"/>
</dbReference>
<dbReference type="InterPro" id="IPR006680">
    <property type="entry name" value="Amidohydro-rel"/>
</dbReference>
<evidence type="ECO:0000259" key="5">
    <source>
        <dbReference type="Pfam" id="PF01979"/>
    </source>
</evidence>
<dbReference type="InterPro" id="IPR011059">
    <property type="entry name" value="Metal-dep_hydrolase_composite"/>
</dbReference>
<dbReference type="EMBL" id="ML994688">
    <property type="protein sequence ID" value="KAF2177483.1"/>
    <property type="molecule type" value="Genomic_DNA"/>
</dbReference>
<evidence type="ECO:0000256" key="1">
    <source>
        <dbReference type="ARBA" id="ARBA00001947"/>
    </source>
</evidence>
<dbReference type="InterPro" id="IPR051607">
    <property type="entry name" value="Metallo-dep_hydrolases"/>
</dbReference>
<dbReference type="Gene3D" id="3.20.20.140">
    <property type="entry name" value="Metal-dependent hydrolases"/>
    <property type="match status" value="1"/>
</dbReference>
<dbReference type="GO" id="GO:0005829">
    <property type="term" value="C:cytosol"/>
    <property type="evidence" value="ECO:0007669"/>
    <property type="project" value="TreeGrafter"/>
</dbReference>
<keyword evidence="2" id="KW-0479">Metal-binding</keyword>
<reference evidence="6" key="1">
    <citation type="journal article" date="2020" name="Stud. Mycol.">
        <title>101 Dothideomycetes genomes: a test case for predicting lifestyles and emergence of pathogens.</title>
        <authorList>
            <person name="Haridas S."/>
            <person name="Albert R."/>
            <person name="Binder M."/>
            <person name="Bloem J."/>
            <person name="Labutti K."/>
            <person name="Salamov A."/>
            <person name="Andreopoulos B."/>
            <person name="Baker S."/>
            <person name="Barry K."/>
            <person name="Bills G."/>
            <person name="Bluhm B."/>
            <person name="Cannon C."/>
            <person name="Castanera R."/>
            <person name="Culley D."/>
            <person name="Daum C."/>
            <person name="Ezra D."/>
            <person name="Gonzalez J."/>
            <person name="Henrissat B."/>
            <person name="Kuo A."/>
            <person name="Liang C."/>
            <person name="Lipzen A."/>
            <person name="Lutzoni F."/>
            <person name="Magnuson J."/>
            <person name="Mondo S."/>
            <person name="Nolan M."/>
            <person name="Ohm R."/>
            <person name="Pangilinan J."/>
            <person name="Park H.-J."/>
            <person name="Ramirez L."/>
            <person name="Alfaro M."/>
            <person name="Sun H."/>
            <person name="Tritt A."/>
            <person name="Yoshinaga Y."/>
            <person name="Zwiers L.-H."/>
            <person name="Turgeon B."/>
            <person name="Goodwin S."/>
            <person name="Spatafora J."/>
            <person name="Crous P."/>
            <person name="Grigoriev I."/>
        </authorList>
    </citation>
    <scope>NUCLEOTIDE SEQUENCE</scope>
    <source>
        <strain evidence="6">CBS 207.26</strain>
    </source>
</reference>
<organism evidence="6 7">
    <name type="scientific">Zopfia rhizophila CBS 207.26</name>
    <dbReference type="NCBI Taxonomy" id="1314779"/>
    <lineage>
        <taxon>Eukaryota</taxon>
        <taxon>Fungi</taxon>
        <taxon>Dikarya</taxon>
        <taxon>Ascomycota</taxon>
        <taxon>Pezizomycotina</taxon>
        <taxon>Dothideomycetes</taxon>
        <taxon>Dothideomycetes incertae sedis</taxon>
        <taxon>Zopfiaceae</taxon>
        <taxon>Zopfia</taxon>
    </lineage>
</organism>
<evidence type="ECO:0000256" key="3">
    <source>
        <dbReference type="ARBA" id="ARBA00022801"/>
    </source>
</evidence>
<dbReference type="Proteomes" id="UP000800200">
    <property type="component" value="Unassembled WGS sequence"/>
</dbReference>
<evidence type="ECO:0000256" key="2">
    <source>
        <dbReference type="ARBA" id="ARBA00022723"/>
    </source>
</evidence>
<sequence>MDMITQMRIHLQTTRLTLYENVTDELLPRQNPMTVDQAFLMGTRNGALALNRTDLGVLKVGAKADIVIFDTNRLGLLGWTDPVAEVVLHSNVGDIRDVLIDGAVKKTKRPFG</sequence>
<dbReference type="PANTHER" id="PTHR11271:SF37">
    <property type="entry name" value="FAMILY PROTEIN, PUTATIVE (AFU_ORTHOLOGUE AFUA_4G00460)-RELATED"/>
    <property type="match status" value="1"/>
</dbReference>
<name>A0A6A6DEQ3_9PEZI</name>
<protein>
    <recommendedName>
        <fullName evidence="5">Amidohydrolase-related domain-containing protein</fullName>
    </recommendedName>
</protein>
<accession>A0A6A6DEQ3</accession>